<evidence type="ECO:0000313" key="2">
    <source>
        <dbReference type="EMBL" id="APW61280.1"/>
    </source>
</evidence>
<keyword evidence="1" id="KW-0812">Transmembrane</keyword>
<reference evidence="3" key="1">
    <citation type="submission" date="2016-12" db="EMBL/GenBank/DDBJ databases">
        <title>Comparative genomics of four Isosphaeraceae planctomycetes: a common pool of plasmids and glycoside hydrolase genes.</title>
        <authorList>
            <person name="Ivanova A."/>
        </authorList>
    </citation>
    <scope>NUCLEOTIDE SEQUENCE [LARGE SCALE GENOMIC DNA]</scope>
    <source>
        <strain evidence="3">PX4</strain>
    </source>
</reference>
<evidence type="ECO:0000313" key="3">
    <source>
        <dbReference type="Proteomes" id="UP000186309"/>
    </source>
</evidence>
<dbReference type="OrthoDB" id="289147at2"/>
<gene>
    <name evidence="2" type="ORF">BSF38_02792</name>
</gene>
<organism evidence="2 3">
    <name type="scientific">Paludisphaera borealis</name>
    <dbReference type="NCBI Taxonomy" id="1387353"/>
    <lineage>
        <taxon>Bacteria</taxon>
        <taxon>Pseudomonadati</taxon>
        <taxon>Planctomycetota</taxon>
        <taxon>Planctomycetia</taxon>
        <taxon>Isosphaerales</taxon>
        <taxon>Isosphaeraceae</taxon>
        <taxon>Paludisphaera</taxon>
    </lineage>
</organism>
<dbReference type="AlphaFoldDB" id="A0A1U7CQR1"/>
<dbReference type="KEGG" id="pbor:BSF38_02792"/>
<name>A0A1U7CQR1_9BACT</name>
<feature type="transmembrane region" description="Helical" evidence="1">
    <location>
        <begin position="66"/>
        <end position="88"/>
    </location>
</feature>
<sequence length="94" mass="10218">MGLKELVLIALVTLVLYGRSGVLKSERAQTVLPWVSPVRRRPRPGAPPKRSRSRIAGAFLTRGNKLYWALTILAATAVGAWIVTRTLISTGASH</sequence>
<keyword evidence="1" id="KW-0472">Membrane</keyword>
<dbReference type="STRING" id="1387353.BSF38_02792"/>
<dbReference type="Proteomes" id="UP000186309">
    <property type="component" value="Chromosome"/>
</dbReference>
<accession>A0A1U7CQR1</accession>
<evidence type="ECO:0000256" key="1">
    <source>
        <dbReference type="SAM" id="Phobius"/>
    </source>
</evidence>
<dbReference type="EMBL" id="CP019082">
    <property type="protein sequence ID" value="APW61280.1"/>
    <property type="molecule type" value="Genomic_DNA"/>
</dbReference>
<protein>
    <submittedName>
        <fullName evidence="2">Uncharacterized protein</fullName>
    </submittedName>
</protein>
<keyword evidence="1" id="KW-1133">Transmembrane helix</keyword>
<keyword evidence="3" id="KW-1185">Reference proteome</keyword>
<proteinExistence type="predicted"/>
<dbReference type="RefSeq" id="WP_076346516.1">
    <property type="nucleotide sequence ID" value="NZ_CP019082.1"/>
</dbReference>